<comment type="caution">
    <text evidence="2">The sequence shown here is derived from an EMBL/GenBank/DDBJ whole genome shotgun (WGS) entry which is preliminary data.</text>
</comment>
<reference evidence="2" key="1">
    <citation type="submission" date="2023-02" db="EMBL/GenBank/DDBJ databases">
        <title>Genome of toxic invasive species Heracleum sosnowskyi carries increased number of genes despite the absence of recent whole-genome duplications.</title>
        <authorList>
            <person name="Schelkunov M."/>
            <person name="Shtratnikova V."/>
            <person name="Makarenko M."/>
            <person name="Klepikova A."/>
            <person name="Omelchenko D."/>
            <person name="Novikova G."/>
            <person name="Obukhova E."/>
            <person name="Bogdanov V."/>
            <person name="Penin A."/>
            <person name="Logacheva M."/>
        </authorList>
    </citation>
    <scope>NUCLEOTIDE SEQUENCE</scope>
    <source>
        <strain evidence="2">Hsosn_3</strain>
        <tissue evidence="2">Leaf</tissue>
    </source>
</reference>
<evidence type="ECO:0000313" key="3">
    <source>
        <dbReference type="Proteomes" id="UP001237642"/>
    </source>
</evidence>
<gene>
    <name evidence="2" type="ORF">POM88_000134</name>
</gene>
<evidence type="ECO:0000256" key="1">
    <source>
        <dbReference type="SAM" id="Phobius"/>
    </source>
</evidence>
<keyword evidence="1" id="KW-0472">Membrane</keyword>
<proteinExistence type="predicted"/>
<organism evidence="2 3">
    <name type="scientific">Heracleum sosnowskyi</name>
    <dbReference type="NCBI Taxonomy" id="360622"/>
    <lineage>
        <taxon>Eukaryota</taxon>
        <taxon>Viridiplantae</taxon>
        <taxon>Streptophyta</taxon>
        <taxon>Embryophyta</taxon>
        <taxon>Tracheophyta</taxon>
        <taxon>Spermatophyta</taxon>
        <taxon>Magnoliopsida</taxon>
        <taxon>eudicotyledons</taxon>
        <taxon>Gunneridae</taxon>
        <taxon>Pentapetalae</taxon>
        <taxon>asterids</taxon>
        <taxon>campanulids</taxon>
        <taxon>Apiales</taxon>
        <taxon>Apiaceae</taxon>
        <taxon>Apioideae</taxon>
        <taxon>apioid superclade</taxon>
        <taxon>Tordylieae</taxon>
        <taxon>Tordyliinae</taxon>
        <taxon>Heracleum</taxon>
    </lineage>
</organism>
<reference evidence="2" key="2">
    <citation type="submission" date="2023-05" db="EMBL/GenBank/DDBJ databases">
        <authorList>
            <person name="Schelkunov M.I."/>
        </authorList>
    </citation>
    <scope>NUCLEOTIDE SEQUENCE</scope>
    <source>
        <strain evidence="2">Hsosn_3</strain>
        <tissue evidence="2">Leaf</tissue>
    </source>
</reference>
<dbReference type="EMBL" id="JAUIZM010000001">
    <property type="protein sequence ID" value="KAK1400529.1"/>
    <property type="molecule type" value="Genomic_DNA"/>
</dbReference>
<keyword evidence="1" id="KW-0812">Transmembrane</keyword>
<keyword evidence="1" id="KW-1133">Transmembrane helix</keyword>
<dbReference type="AlphaFoldDB" id="A0AAD8JBQ7"/>
<name>A0AAD8JBQ7_9APIA</name>
<feature type="transmembrane region" description="Helical" evidence="1">
    <location>
        <begin position="175"/>
        <end position="195"/>
    </location>
</feature>
<accession>A0AAD8JBQ7</accession>
<evidence type="ECO:0000313" key="2">
    <source>
        <dbReference type="EMBL" id="KAK1400529.1"/>
    </source>
</evidence>
<protein>
    <submittedName>
        <fullName evidence="2">Uncharacterized protein</fullName>
    </submittedName>
</protein>
<sequence>MSKWETRWWEGVLIGFSNPENGILQVFVPSENLYLNVHGKNLRASRDWVGNIYEWVDVEANANIVSAISAAIISPAKLLATSTIDEDKSDDFPTLGQMQVIDAEDKIAKEEKLELNCSAPQNSCPENVKVELASSPLENKILEDVGNANEEELLLRGDDKESDINLIKNCRGEELQIVLMIVLLRLFLTMTMTCFSTRVSMRIE</sequence>
<dbReference type="Proteomes" id="UP001237642">
    <property type="component" value="Unassembled WGS sequence"/>
</dbReference>
<keyword evidence="3" id="KW-1185">Reference proteome</keyword>